<evidence type="ECO:0000313" key="7">
    <source>
        <dbReference type="Proteomes" id="UP000199689"/>
    </source>
</evidence>
<evidence type="ECO:0000256" key="1">
    <source>
        <dbReference type="ARBA" id="ARBA00008683"/>
    </source>
</evidence>
<dbReference type="STRING" id="209880.SAMN02910343_01481"/>
<keyword evidence="2" id="KW-0645">Protease</keyword>
<dbReference type="GO" id="GO:0008236">
    <property type="term" value="F:serine-type peptidase activity"/>
    <property type="evidence" value="ECO:0007669"/>
    <property type="project" value="UniProtKB-KW"/>
</dbReference>
<keyword evidence="3" id="KW-0378">Hydrolase</keyword>
<accession>A0A1G5WNJ3</accession>
<evidence type="ECO:0000256" key="4">
    <source>
        <dbReference type="ARBA" id="ARBA00022825"/>
    </source>
</evidence>
<dbReference type="CDD" id="cd07023">
    <property type="entry name" value="S49_Sppa_N_C"/>
    <property type="match status" value="1"/>
</dbReference>
<name>A0A1G5WNJ3_9FIRM</name>
<dbReference type="InterPro" id="IPR002142">
    <property type="entry name" value="Peptidase_S49"/>
</dbReference>
<dbReference type="EMBL" id="FMXA01000025">
    <property type="protein sequence ID" value="SDA59474.1"/>
    <property type="molecule type" value="Genomic_DNA"/>
</dbReference>
<keyword evidence="4" id="KW-0720">Serine protease</keyword>
<gene>
    <name evidence="6" type="ORF">SAMN02910343_01481</name>
</gene>
<dbReference type="GeneID" id="87756474"/>
<organism evidence="6 7">
    <name type="scientific">Allisonella histaminiformans</name>
    <dbReference type="NCBI Taxonomy" id="209880"/>
    <lineage>
        <taxon>Bacteria</taxon>
        <taxon>Bacillati</taxon>
        <taxon>Bacillota</taxon>
        <taxon>Negativicutes</taxon>
        <taxon>Veillonellales</taxon>
        <taxon>Veillonellaceae</taxon>
        <taxon>Allisonella</taxon>
    </lineage>
</organism>
<dbReference type="PANTHER" id="PTHR42987">
    <property type="entry name" value="PEPTIDASE S49"/>
    <property type="match status" value="1"/>
</dbReference>
<evidence type="ECO:0000259" key="5">
    <source>
        <dbReference type="Pfam" id="PF01343"/>
    </source>
</evidence>
<dbReference type="OrthoDB" id="9764363at2"/>
<evidence type="ECO:0000256" key="2">
    <source>
        <dbReference type="ARBA" id="ARBA00022670"/>
    </source>
</evidence>
<evidence type="ECO:0000313" key="6">
    <source>
        <dbReference type="EMBL" id="SDA59474.1"/>
    </source>
</evidence>
<evidence type="ECO:0000256" key="3">
    <source>
        <dbReference type="ARBA" id="ARBA00022801"/>
    </source>
</evidence>
<dbReference type="SUPFAM" id="SSF52096">
    <property type="entry name" value="ClpP/crotonase"/>
    <property type="match status" value="1"/>
</dbReference>
<dbReference type="InterPro" id="IPR047272">
    <property type="entry name" value="S49_SppA_C"/>
</dbReference>
<reference evidence="6 7" key="1">
    <citation type="submission" date="2016-10" db="EMBL/GenBank/DDBJ databases">
        <authorList>
            <person name="de Groot N.N."/>
        </authorList>
    </citation>
    <scope>NUCLEOTIDE SEQUENCE [LARGE SCALE GENOMIC DNA]</scope>
    <source>
        <strain evidence="6 7">DSM 15230</strain>
    </source>
</reference>
<dbReference type="Pfam" id="PF01343">
    <property type="entry name" value="Peptidase_S49"/>
    <property type="match status" value="1"/>
</dbReference>
<dbReference type="GO" id="GO:0006508">
    <property type="term" value="P:proteolysis"/>
    <property type="evidence" value="ECO:0007669"/>
    <property type="project" value="UniProtKB-KW"/>
</dbReference>
<dbReference type="Gene3D" id="6.20.330.10">
    <property type="match status" value="1"/>
</dbReference>
<comment type="similarity">
    <text evidence="1">Belongs to the peptidase S49 family.</text>
</comment>
<sequence length="124" mass="13838">MNRVKKERKIPVVVTMADVCCSGGYMIACVADTLFATRGTMTGSIGCIMQIPNFEGLSKKLGVTYVTIKAGKMKDIGNPSREMTEEEKEYLNGFARETHDIFRNLVLPTARTLKIRTKCLMVVR</sequence>
<keyword evidence="7" id="KW-1185">Reference proteome</keyword>
<dbReference type="InterPro" id="IPR029045">
    <property type="entry name" value="ClpP/crotonase-like_dom_sf"/>
</dbReference>
<dbReference type="RefSeq" id="WP_091365397.1">
    <property type="nucleotide sequence ID" value="NZ_FMXA01000025.1"/>
</dbReference>
<protein>
    <submittedName>
        <fullName evidence="6">Signal peptide peptidase SppA</fullName>
    </submittedName>
</protein>
<dbReference type="PANTHER" id="PTHR42987:SF7">
    <property type="entry name" value="SIGNAL PEPTIDE PEPTIDASE SPPA-RELATED"/>
    <property type="match status" value="1"/>
</dbReference>
<dbReference type="Proteomes" id="UP000199689">
    <property type="component" value="Unassembled WGS sequence"/>
</dbReference>
<proteinExistence type="inferred from homology"/>
<feature type="domain" description="Peptidase S49" evidence="5">
    <location>
        <begin position="6"/>
        <end position="106"/>
    </location>
</feature>
<dbReference type="AlphaFoldDB" id="A0A1G5WNJ3"/>